<dbReference type="GO" id="GO:0050897">
    <property type="term" value="F:cobalt ion binding"/>
    <property type="evidence" value="ECO:0007669"/>
    <property type="project" value="TreeGrafter"/>
</dbReference>
<dbReference type="Proteomes" id="UP000593765">
    <property type="component" value="Chromosome"/>
</dbReference>
<evidence type="ECO:0000256" key="1">
    <source>
        <dbReference type="ARBA" id="ARBA00023236"/>
    </source>
</evidence>
<sequence length="164" mass="18156">MKCENCNKTATVHLTEIKGGKKYEKHLCEQCAAAAEGLPVKSHMPINELLTNFVMAHSGLPAKEQSLTCEHCGITWAEFRQNGLLGCPNDYVAFEKELTPLLARAHDGATHHVGKQPTRRGGSGVPMKRHVDIARLRKDLQKAIEAEDYEKAAKLRDQIKEAEG</sequence>
<dbReference type="PROSITE" id="PS50151">
    <property type="entry name" value="UVR"/>
    <property type="match status" value="1"/>
</dbReference>
<dbReference type="InterPro" id="IPR025542">
    <property type="entry name" value="YacH"/>
</dbReference>
<proteinExistence type="predicted"/>
<dbReference type="SUPFAM" id="SSF46600">
    <property type="entry name" value="C-terminal UvrC-binding domain of UvrB"/>
    <property type="match status" value="1"/>
</dbReference>
<evidence type="ECO:0000313" key="4">
    <source>
        <dbReference type="Proteomes" id="UP000593765"/>
    </source>
</evidence>
<keyword evidence="1" id="KW-0227">DNA damage</keyword>
<evidence type="ECO:0000313" key="3">
    <source>
        <dbReference type="EMBL" id="QOV92198.1"/>
    </source>
</evidence>
<dbReference type="GO" id="GO:1990170">
    <property type="term" value="P:stress response to cadmium ion"/>
    <property type="evidence" value="ECO:0007669"/>
    <property type="project" value="TreeGrafter"/>
</dbReference>
<reference evidence="3 4" key="1">
    <citation type="submission" date="2020-10" db="EMBL/GenBank/DDBJ databases">
        <title>Wide distribution of Phycisphaera-like planctomycetes from WD2101 soil group in peatlands and genome analysis of the first cultivated representative.</title>
        <authorList>
            <person name="Dedysh S.N."/>
            <person name="Beletsky A.V."/>
            <person name="Ivanova A."/>
            <person name="Kulichevskaya I.S."/>
            <person name="Suzina N.E."/>
            <person name="Philippov D.A."/>
            <person name="Rakitin A.L."/>
            <person name="Mardanov A.V."/>
            <person name="Ravin N.V."/>
        </authorList>
    </citation>
    <scope>NUCLEOTIDE SEQUENCE [LARGE SCALE GENOMIC DNA]</scope>
    <source>
        <strain evidence="3 4">M1803</strain>
    </source>
</reference>
<dbReference type="PANTHER" id="PTHR38430:SF1">
    <property type="entry name" value="PROTEIN-ARGININE KINASE ACTIVATOR PROTEIN"/>
    <property type="match status" value="1"/>
</dbReference>
<dbReference type="Pfam" id="PF02151">
    <property type="entry name" value="UVR"/>
    <property type="match status" value="1"/>
</dbReference>
<dbReference type="PANTHER" id="PTHR38430">
    <property type="entry name" value="PROTEIN-ARGININE KINASE ACTIVATOR PROTEIN"/>
    <property type="match status" value="1"/>
</dbReference>
<dbReference type="EMBL" id="CP063458">
    <property type="protein sequence ID" value="QOV92198.1"/>
    <property type="molecule type" value="Genomic_DNA"/>
</dbReference>
<keyword evidence="4" id="KW-1185">Reference proteome</keyword>
<gene>
    <name evidence="3" type="ORF">IPV69_12920</name>
</gene>
<dbReference type="Gene3D" id="4.10.860.10">
    <property type="entry name" value="UVR domain"/>
    <property type="match status" value="1"/>
</dbReference>
<accession>A0A7M2X364</accession>
<dbReference type="KEGG" id="hbs:IPV69_12920"/>
<protein>
    <submittedName>
        <fullName evidence="3">UvrB/UvrC motif-containing protein</fullName>
    </submittedName>
</protein>
<evidence type="ECO:0000259" key="2">
    <source>
        <dbReference type="PROSITE" id="PS50151"/>
    </source>
</evidence>
<dbReference type="GO" id="GO:1990169">
    <property type="term" value="P:stress response to copper ion"/>
    <property type="evidence" value="ECO:0007669"/>
    <property type="project" value="TreeGrafter"/>
</dbReference>
<name>A0A7M2X364_9BACT</name>
<feature type="domain" description="UVR" evidence="2">
    <location>
        <begin position="130"/>
        <end position="164"/>
    </location>
</feature>
<dbReference type="GO" id="GO:0046870">
    <property type="term" value="F:cadmium ion binding"/>
    <property type="evidence" value="ECO:0007669"/>
    <property type="project" value="TreeGrafter"/>
</dbReference>
<dbReference type="InterPro" id="IPR036876">
    <property type="entry name" value="UVR_dom_sf"/>
</dbReference>
<dbReference type="AlphaFoldDB" id="A0A7M2X364"/>
<dbReference type="GO" id="GO:0005507">
    <property type="term" value="F:copper ion binding"/>
    <property type="evidence" value="ECO:0007669"/>
    <property type="project" value="TreeGrafter"/>
</dbReference>
<keyword evidence="1" id="KW-0742">SOS response</keyword>
<organism evidence="3 4">
    <name type="scientific">Humisphaera borealis</name>
    <dbReference type="NCBI Taxonomy" id="2807512"/>
    <lineage>
        <taxon>Bacteria</taxon>
        <taxon>Pseudomonadati</taxon>
        <taxon>Planctomycetota</taxon>
        <taxon>Phycisphaerae</taxon>
        <taxon>Tepidisphaerales</taxon>
        <taxon>Tepidisphaeraceae</taxon>
        <taxon>Humisphaera</taxon>
    </lineage>
</organism>
<dbReference type="PIRSF" id="PIRSF015034">
    <property type="entry name" value="YacH"/>
    <property type="match status" value="1"/>
</dbReference>
<dbReference type="GO" id="GO:0008270">
    <property type="term" value="F:zinc ion binding"/>
    <property type="evidence" value="ECO:0007669"/>
    <property type="project" value="TreeGrafter"/>
</dbReference>
<dbReference type="GO" id="GO:0009432">
    <property type="term" value="P:SOS response"/>
    <property type="evidence" value="ECO:0007669"/>
    <property type="project" value="UniProtKB-KW"/>
</dbReference>
<dbReference type="RefSeq" id="WP_206295530.1">
    <property type="nucleotide sequence ID" value="NZ_CP063458.1"/>
</dbReference>
<dbReference type="InterPro" id="IPR001943">
    <property type="entry name" value="UVR_dom"/>
</dbReference>